<evidence type="ECO:0000256" key="8">
    <source>
        <dbReference type="ARBA" id="ARBA00023136"/>
    </source>
</evidence>
<dbReference type="InterPro" id="IPR017871">
    <property type="entry name" value="ABC_transporter-like_CS"/>
</dbReference>
<dbReference type="InterPro" id="IPR027417">
    <property type="entry name" value="P-loop_NTPase"/>
</dbReference>
<name>M2BRF9_TREDN</name>
<dbReference type="GO" id="GO:0005524">
    <property type="term" value="F:ATP binding"/>
    <property type="evidence" value="ECO:0007669"/>
    <property type="project" value="UniProtKB-KW"/>
</dbReference>
<evidence type="ECO:0000313" key="10">
    <source>
        <dbReference type="EMBL" id="EMB24078.1"/>
    </source>
</evidence>
<dbReference type="Pfam" id="PF00005">
    <property type="entry name" value="ABC_tran"/>
    <property type="match status" value="1"/>
</dbReference>
<comment type="subcellular location">
    <subcellularLocation>
        <location evidence="1">Cell membrane</location>
        <topology evidence="1">Peripheral membrane protein</topology>
    </subcellularLocation>
</comment>
<dbReference type="PROSITE" id="PS00211">
    <property type="entry name" value="ABC_TRANSPORTER_1"/>
    <property type="match status" value="1"/>
</dbReference>
<dbReference type="InterPro" id="IPR003439">
    <property type="entry name" value="ABC_transporter-like_ATP-bd"/>
</dbReference>
<protein>
    <recommendedName>
        <fullName evidence="9">ABC transporter domain-containing protein</fullName>
    </recommendedName>
</protein>
<evidence type="ECO:0000256" key="3">
    <source>
        <dbReference type="ARBA" id="ARBA00022448"/>
    </source>
</evidence>
<evidence type="ECO:0000256" key="5">
    <source>
        <dbReference type="ARBA" id="ARBA00022741"/>
    </source>
</evidence>
<dbReference type="Proteomes" id="UP000016183">
    <property type="component" value="Unassembled WGS sequence"/>
</dbReference>
<dbReference type="EMBL" id="AGDZ01000022">
    <property type="protein sequence ID" value="EMB24078.1"/>
    <property type="molecule type" value="Genomic_DNA"/>
</dbReference>
<dbReference type="PANTHER" id="PTHR43166">
    <property type="entry name" value="AMINO ACID IMPORT ATP-BINDING PROTEIN"/>
    <property type="match status" value="1"/>
</dbReference>
<dbReference type="InterPro" id="IPR050086">
    <property type="entry name" value="MetN_ABC_transporter-like"/>
</dbReference>
<evidence type="ECO:0000313" key="11">
    <source>
        <dbReference type="Proteomes" id="UP000016183"/>
    </source>
</evidence>
<dbReference type="SUPFAM" id="SSF52540">
    <property type="entry name" value="P-loop containing nucleoside triphosphate hydrolases"/>
    <property type="match status" value="1"/>
</dbReference>
<keyword evidence="6" id="KW-0067">ATP-binding</keyword>
<sequence>MLKIKNLTVVFNGKAVLNDFNLEVKKGETVVIIGPSGTGKSTLLRCINYLEKPQKGTIELGGVYADFSKINKKTIVTLRKHSSMVFQSFNLFNNLTVKMNIVKSLMVVYGFEKERAETVALQLLKKVGLLEKADDYPTTLSGGQKQRVGIVRAVAINPNIILFDEPTSALDPELSGEVLNVIRDLAKENMTLLIVTHEMKFAGEIADKIIFMEDGCIVEEGTPEKIFTNPDNLRTKEFITGKF</sequence>
<dbReference type="PATRIC" id="fig|999437.3.peg.1574"/>
<dbReference type="OrthoDB" id="9805538at2"/>
<evidence type="ECO:0000256" key="2">
    <source>
        <dbReference type="ARBA" id="ARBA00005417"/>
    </source>
</evidence>
<dbReference type="InterPro" id="IPR003593">
    <property type="entry name" value="AAA+_ATPase"/>
</dbReference>
<gene>
    <name evidence="10" type="ORF">HMPREF9733_01527</name>
</gene>
<keyword evidence="7" id="KW-0029">Amino-acid transport</keyword>
<dbReference type="PIRSF" id="PIRSF039085">
    <property type="entry name" value="ABC_ATPase_HisP"/>
    <property type="match status" value="1"/>
</dbReference>
<reference evidence="10 11" key="1">
    <citation type="submission" date="2012-01" db="EMBL/GenBank/DDBJ databases">
        <title>The Genome Sequence of Treponema denticola SP33.</title>
        <authorList>
            <consortium name="The Broad Institute Genome Sequencing Platform"/>
            <person name="Earl A."/>
            <person name="Ward D."/>
            <person name="Feldgarden M."/>
            <person name="Gevers D."/>
            <person name="Blanton J.M."/>
            <person name="Fenno C.J."/>
            <person name="Baranova O.V."/>
            <person name="Mathney J."/>
            <person name="Dewhirst F.E."/>
            <person name="Izard J."/>
            <person name="Young S.K."/>
            <person name="Zeng Q."/>
            <person name="Gargeya S."/>
            <person name="Fitzgerald M."/>
            <person name="Haas B."/>
            <person name="Abouelleil A."/>
            <person name="Alvarado L."/>
            <person name="Arachchi H.M."/>
            <person name="Berlin A."/>
            <person name="Chapman S.B."/>
            <person name="Gearin G."/>
            <person name="Goldberg J."/>
            <person name="Griggs A."/>
            <person name="Gujja S."/>
            <person name="Hansen M."/>
            <person name="Heiman D."/>
            <person name="Howarth C."/>
            <person name="Larimer J."/>
            <person name="Lui A."/>
            <person name="MacDonald P.J.P."/>
            <person name="McCowen C."/>
            <person name="Montmayeur A."/>
            <person name="Murphy C."/>
            <person name="Neiman D."/>
            <person name="Pearson M."/>
            <person name="Priest M."/>
            <person name="Roberts A."/>
            <person name="Saif S."/>
            <person name="Shea T."/>
            <person name="Sisk P."/>
            <person name="Stolte C."/>
            <person name="Sykes S."/>
            <person name="Wortman J."/>
            <person name="Nusbaum C."/>
            <person name="Birren B."/>
        </authorList>
    </citation>
    <scope>NUCLEOTIDE SEQUENCE [LARGE SCALE GENOMIC DNA]</scope>
    <source>
        <strain evidence="10 11">SP33</strain>
    </source>
</reference>
<dbReference type="InterPro" id="IPR030679">
    <property type="entry name" value="ABC_ATPase_HisP-typ"/>
</dbReference>
<dbReference type="PROSITE" id="PS50893">
    <property type="entry name" value="ABC_TRANSPORTER_2"/>
    <property type="match status" value="1"/>
</dbReference>
<dbReference type="Gene3D" id="3.40.50.300">
    <property type="entry name" value="P-loop containing nucleotide triphosphate hydrolases"/>
    <property type="match status" value="1"/>
</dbReference>
<feature type="domain" description="ABC transporter" evidence="9">
    <location>
        <begin position="2"/>
        <end position="239"/>
    </location>
</feature>
<comment type="similarity">
    <text evidence="2">Belongs to the ABC transporter superfamily.</text>
</comment>
<evidence type="ECO:0000256" key="6">
    <source>
        <dbReference type="ARBA" id="ARBA00022840"/>
    </source>
</evidence>
<keyword evidence="3" id="KW-0813">Transport</keyword>
<keyword evidence="5" id="KW-0547">Nucleotide-binding</keyword>
<dbReference type="HOGENOM" id="CLU_000604_1_22_12"/>
<evidence type="ECO:0000259" key="9">
    <source>
        <dbReference type="PROSITE" id="PS50893"/>
    </source>
</evidence>
<dbReference type="GO" id="GO:0016887">
    <property type="term" value="F:ATP hydrolysis activity"/>
    <property type="evidence" value="ECO:0007669"/>
    <property type="project" value="InterPro"/>
</dbReference>
<evidence type="ECO:0000256" key="1">
    <source>
        <dbReference type="ARBA" id="ARBA00004202"/>
    </source>
</evidence>
<dbReference type="PANTHER" id="PTHR43166:SF9">
    <property type="entry name" value="GLUTAMATE_ASPARTATE IMPORT ATP-BINDING PROTEIN GLTL"/>
    <property type="match status" value="1"/>
</dbReference>
<comment type="caution">
    <text evidence="10">The sequence shown here is derived from an EMBL/GenBank/DDBJ whole genome shotgun (WGS) entry which is preliminary data.</text>
</comment>
<dbReference type="RefSeq" id="WP_010695682.1">
    <property type="nucleotide sequence ID" value="NZ_KB442453.1"/>
</dbReference>
<evidence type="ECO:0000256" key="7">
    <source>
        <dbReference type="ARBA" id="ARBA00022970"/>
    </source>
</evidence>
<keyword evidence="4" id="KW-1003">Cell membrane</keyword>
<evidence type="ECO:0000256" key="4">
    <source>
        <dbReference type="ARBA" id="ARBA00022475"/>
    </source>
</evidence>
<accession>M2BRF9</accession>
<dbReference type="SMART" id="SM00382">
    <property type="entry name" value="AAA"/>
    <property type="match status" value="1"/>
</dbReference>
<dbReference type="AlphaFoldDB" id="M2BRF9"/>
<keyword evidence="8" id="KW-0472">Membrane</keyword>
<organism evidence="10 11">
    <name type="scientific">Treponema denticola SP33</name>
    <dbReference type="NCBI Taxonomy" id="999437"/>
    <lineage>
        <taxon>Bacteria</taxon>
        <taxon>Pseudomonadati</taxon>
        <taxon>Spirochaetota</taxon>
        <taxon>Spirochaetia</taxon>
        <taxon>Spirochaetales</taxon>
        <taxon>Treponemataceae</taxon>
        <taxon>Treponema</taxon>
    </lineage>
</organism>
<dbReference type="GO" id="GO:0015424">
    <property type="term" value="F:ABC-type amino acid transporter activity"/>
    <property type="evidence" value="ECO:0007669"/>
    <property type="project" value="InterPro"/>
</dbReference>
<proteinExistence type="inferred from homology"/>
<dbReference type="GO" id="GO:0005886">
    <property type="term" value="C:plasma membrane"/>
    <property type="evidence" value="ECO:0007669"/>
    <property type="project" value="UniProtKB-SubCell"/>
</dbReference>